<name>A0A6M3X741_9ZZZZ</name>
<dbReference type="AlphaFoldDB" id="A0A6M3X741"/>
<protein>
    <submittedName>
        <fullName evidence="1">Uncharacterized protein</fullName>
    </submittedName>
</protein>
<evidence type="ECO:0000313" key="1">
    <source>
        <dbReference type="EMBL" id="QJH93277.1"/>
    </source>
</evidence>
<organism evidence="1">
    <name type="scientific">viral metagenome</name>
    <dbReference type="NCBI Taxonomy" id="1070528"/>
    <lineage>
        <taxon>unclassified sequences</taxon>
        <taxon>metagenomes</taxon>
        <taxon>organismal metagenomes</taxon>
    </lineage>
</organism>
<gene>
    <name evidence="1" type="ORF">MM171B04104_0009</name>
</gene>
<accession>A0A6M3X741</accession>
<proteinExistence type="predicted"/>
<dbReference type="EMBL" id="MT143962">
    <property type="protein sequence ID" value="QJH93277.1"/>
    <property type="molecule type" value="Genomic_DNA"/>
</dbReference>
<reference evidence="1" key="1">
    <citation type="submission" date="2020-03" db="EMBL/GenBank/DDBJ databases">
        <title>The deep terrestrial virosphere.</title>
        <authorList>
            <person name="Holmfeldt K."/>
            <person name="Nilsson E."/>
            <person name="Simone D."/>
            <person name="Lopez-Fernandez M."/>
            <person name="Wu X."/>
            <person name="de Brujin I."/>
            <person name="Lundin D."/>
            <person name="Andersson A."/>
            <person name="Bertilsson S."/>
            <person name="Dopson M."/>
        </authorList>
    </citation>
    <scope>NUCLEOTIDE SEQUENCE</scope>
    <source>
        <strain evidence="1">MM171B04104</strain>
    </source>
</reference>
<sequence length="90" mass="10939">MEMQDVIEFNRDAKKTRLYFTARLRRIPETRPLIIYYPNIKRELHIKPSLLNKPTFVCQECERNIYFENGEIDSEGLCQKCKDKKERKEK</sequence>